<dbReference type="SUPFAM" id="SSF46924">
    <property type="entry name" value="RNA polymerase subunit RPB10"/>
    <property type="match status" value="1"/>
</dbReference>
<comment type="caution">
    <text evidence="1">The sequence shown here is derived from an EMBL/GenBank/DDBJ whole genome shotgun (WGS) entry which is preliminary data.</text>
</comment>
<dbReference type="EMBL" id="REGN01006652">
    <property type="protein sequence ID" value="RNA08713.1"/>
    <property type="molecule type" value="Genomic_DNA"/>
</dbReference>
<sequence>MAAISTSQETLNVVKKALSKHANPVPCEICGELMKNIIGVFFKNSTRQKSEKTEPLKETNIKNYCLGISTLRNLPKS</sequence>
<dbReference type="Proteomes" id="UP000276133">
    <property type="component" value="Unassembled WGS sequence"/>
</dbReference>
<dbReference type="InterPro" id="IPR023580">
    <property type="entry name" value="RNA_pol_su_RPB10"/>
</dbReference>
<reference evidence="1 2" key="1">
    <citation type="journal article" date="2018" name="Sci. Rep.">
        <title>Genomic signatures of local adaptation to the degree of environmental predictability in rotifers.</title>
        <authorList>
            <person name="Franch-Gras L."/>
            <person name="Hahn C."/>
            <person name="Garcia-Roger E.M."/>
            <person name="Carmona M.J."/>
            <person name="Serra M."/>
            <person name="Gomez A."/>
        </authorList>
    </citation>
    <scope>NUCLEOTIDE SEQUENCE [LARGE SCALE GENOMIC DNA]</scope>
    <source>
        <strain evidence="1">HYR1</strain>
    </source>
</reference>
<keyword evidence="2" id="KW-1185">Reference proteome</keyword>
<evidence type="ECO:0000313" key="1">
    <source>
        <dbReference type="EMBL" id="RNA08713.1"/>
    </source>
</evidence>
<gene>
    <name evidence="1" type="ORF">BpHYR1_021481</name>
</gene>
<dbReference type="AlphaFoldDB" id="A0A3M7QBL3"/>
<accession>A0A3M7QBL3</accession>
<proteinExistence type="predicted"/>
<evidence type="ECO:0000313" key="2">
    <source>
        <dbReference type="Proteomes" id="UP000276133"/>
    </source>
</evidence>
<dbReference type="OrthoDB" id="6077919at2759"/>
<protein>
    <submittedName>
        <fullName evidence="1">Uncharacterized protein</fullName>
    </submittedName>
</protein>
<name>A0A3M7QBL3_BRAPC</name>
<organism evidence="1 2">
    <name type="scientific">Brachionus plicatilis</name>
    <name type="common">Marine rotifer</name>
    <name type="synonym">Brachionus muelleri</name>
    <dbReference type="NCBI Taxonomy" id="10195"/>
    <lineage>
        <taxon>Eukaryota</taxon>
        <taxon>Metazoa</taxon>
        <taxon>Spiralia</taxon>
        <taxon>Gnathifera</taxon>
        <taxon>Rotifera</taxon>
        <taxon>Eurotatoria</taxon>
        <taxon>Monogononta</taxon>
        <taxon>Pseudotrocha</taxon>
        <taxon>Ploima</taxon>
        <taxon>Brachionidae</taxon>
        <taxon>Brachionus</taxon>
    </lineage>
</organism>